<dbReference type="Proteomes" id="UP000242287">
    <property type="component" value="Unassembled WGS sequence"/>
</dbReference>
<organism evidence="1 2">
    <name type="scientific">Amanita thiersii Skay4041</name>
    <dbReference type="NCBI Taxonomy" id="703135"/>
    <lineage>
        <taxon>Eukaryota</taxon>
        <taxon>Fungi</taxon>
        <taxon>Dikarya</taxon>
        <taxon>Basidiomycota</taxon>
        <taxon>Agaricomycotina</taxon>
        <taxon>Agaricomycetes</taxon>
        <taxon>Agaricomycetidae</taxon>
        <taxon>Agaricales</taxon>
        <taxon>Pluteineae</taxon>
        <taxon>Amanitaceae</taxon>
        <taxon>Amanita</taxon>
    </lineage>
</organism>
<dbReference type="AlphaFoldDB" id="A0A2A9NHA0"/>
<name>A0A2A9NHA0_9AGAR</name>
<protein>
    <submittedName>
        <fullName evidence="1">Uncharacterized protein</fullName>
    </submittedName>
</protein>
<keyword evidence="2" id="KW-1185">Reference proteome</keyword>
<accession>A0A2A9NHA0</accession>
<evidence type="ECO:0000313" key="2">
    <source>
        <dbReference type="Proteomes" id="UP000242287"/>
    </source>
</evidence>
<sequence>MDSTITSTVNCKLRRADEDTHSFAMERIRWMMNARSRQLEFRIKMKKQSCMDIDDNVENIAS</sequence>
<evidence type="ECO:0000313" key="1">
    <source>
        <dbReference type="EMBL" id="PFH47651.1"/>
    </source>
</evidence>
<gene>
    <name evidence="1" type="ORF">AMATHDRAFT_67399</name>
</gene>
<proteinExistence type="predicted"/>
<dbReference type="EMBL" id="KZ302100">
    <property type="protein sequence ID" value="PFH47651.1"/>
    <property type="molecule type" value="Genomic_DNA"/>
</dbReference>
<reference evidence="1 2" key="1">
    <citation type="submission" date="2014-02" db="EMBL/GenBank/DDBJ databases">
        <title>Transposable element dynamics among asymbiotic and ectomycorrhizal Amanita fungi.</title>
        <authorList>
            <consortium name="DOE Joint Genome Institute"/>
            <person name="Hess J."/>
            <person name="Skrede I."/>
            <person name="Wolfe B."/>
            <person name="LaButti K."/>
            <person name="Ohm R.A."/>
            <person name="Grigoriev I.V."/>
            <person name="Pringle A."/>
        </authorList>
    </citation>
    <scope>NUCLEOTIDE SEQUENCE [LARGE SCALE GENOMIC DNA]</scope>
    <source>
        <strain evidence="1 2">SKay4041</strain>
    </source>
</reference>